<evidence type="ECO:0000256" key="1">
    <source>
        <dbReference type="ARBA" id="ARBA00022664"/>
    </source>
</evidence>
<reference evidence="6" key="1">
    <citation type="submission" date="2014-03" db="EMBL/GenBank/DDBJ databases">
        <title>The Genome Sequence of Puccinia striiformis f. sp. tritici PST-78.</title>
        <authorList>
            <consortium name="The Broad Institute Genome Sequencing Platform"/>
            <person name="Cuomo C."/>
            <person name="Hulbert S."/>
            <person name="Chen X."/>
            <person name="Walker B."/>
            <person name="Young S.K."/>
            <person name="Zeng Q."/>
            <person name="Gargeya S."/>
            <person name="Fitzgerald M."/>
            <person name="Haas B."/>
            <person name="Abouelleil A."/>
            <person name="Alvarado L."/>
            <person name="Arachchi H.M."/>
            <person name="Berlin A.M."/>
            <person name="Chapman S.B."/>
            <person name="Goldberg J."/>
            <person name="Griggs A."/>
            <person name="Gujja S."/>
            <person name="Hansen M."/>
            <person name="Howarth C."/>
            <person name="Imamovic A."/>
            <person name="Larimer J."/>
            <person name="McCowan C."/>
            <person name="Montmayeur A."/>
            <person name="Murphy C."/>
            <person name="Neiman D."/>
            <person name="Pearson M."/>
            <person name="Priest M."/>
            <person name="Roberts A."/>
            <person name="Saif S."/>
            <person name="Shea T."/>
            <person name="Sisk P."/>
            <person name="Sykes S."/>
            <person name="Wortman J."/>
            <person name="Nusbaum C."/>
            <person name="Birren B."/>
        </authorList>
    </citation>
    <scope>NUCLEOTIDE SEQUENCE [LARGE SCALE GENOMIC DNA]</scope>
    <source>
        <strain evidence="6">race PST-78</strain>
    </source>
</reference>
<keyword evidence="2" id="KW-0862">Zinc</keyword>
<dbReference type="Proteomes" id="UP000054564">
    <property type="component" value="Unassembled WGS sequence"/>
</dbReference>
<feature type="region of interest" description="Disordered" evidence="3">
    <location>
        <begin position="117"/>
        <end position="137"/>
    </location>
</feature>
<dbReference type="GO" id="GO:0003676">
    <property type="term" value="F:nucleic acid binding"/>
    <property type="evidence" value="ECO:0007669"/>
    <property type="project" value="InterPro"/>
</dbReference>
<keyword evidence="2" id="KW-0863">Zinc-finger</keyword>
<keyword evidence="6" id="KW-1185">Reference proteome</keyword>
<feature type="domain" description="CCHC-type" evidence="4">
    <location>
        <begin position="147"/>
        <end position="162"/>
    </location>
</feature>
<feature type="compositionally biased region" description="Polar residues" evidence="3">
    <location>
        <begin position="117"/>
        <end position="134"/>
    </location>
</feature>
<comment type="caution">
    <text evidence="5">The sequence shown here is derived from an EMBL/GenBank/DDBJ whole genome shotgun (WGS) entry which is preliminary data.</text>
</comment>
<dbReference type="EMBL" id="AJIL01000031">
    <property type="protein sequence ID" value="KNF01255.1"/>
    <property type="molecule type" value="Genomic_DNA"/>
</dbReference>
<dbReference type="SUPFAM" id="SSF57756">
    <property type="entry name" value="Retrovirus zinc finger-like domains"/>
    <property type="match status" value="1"/>
</dbReference>
<keyword evidence="2" id="KW-0479">Metal-binding</keyword>
<protein>
    <recommendedName>
        <fullName evidence="4">CCHC-type domain-containing protein</fullName>
    </recommendedName>
</protein>
<proteinExistence type="predicted"/>
<sequence>MKHKPDTSNTEVVANAYRRLCQMPNERAVDFYNRFCLWQLDAKAYDYSHHEQTGFVKRLEPHLRQRVQTAISTAVNLGHPMNFEQIAMCAIDDDCRHQNYRGMNGVSCAPPQASTSAYQSGSSGVQRTHGSGNQAGKKKADYSVRNCYNCGEGGHISARCTKPKSDRQLKYETNVAAASTNSLNA</sequence>
<keyword evidence="1" id="KW-0507">mRNA processing</keyword>
<dbReference type="GO" id="GO:0006397">
    <property type="term" value="P:mRNA processing"/>
    <property type="evidence" value="ECO:0007669"/>
    <property type="project" value="UniProtKB-KW"/>
</dbReference>
<evidence type="ECO:0000259" key="4">
    <source>
        <dbReference type="PROSITE" id="PS50158"/>
    </source>
</evidence>
<dbReference type="GO" id="GO:0008270">
    <property type="term" value="F:zinc ion binding"/>
    <property type="evidence" value="ECO:0007669"/>
    <property type="project" value="UniProtKB-KW"/>
</dbReference>
<evidence type="ECO:0000256" key="2">
    <source>
        <dbReference type="PROSITE-ProRule" id="PRU00047"/>
    </source>
</evidence>
<dbReference type="InterPro" id="IPR036875">
    <property type="entry name" value="Znf_CCHC_sf"/>
</dbReference>
<dbReference type="InterPro" id="IPR001878">
    <property type="entry name" value="Znf_CCHC"/>
</dbReference>
<evidence type="ECO:0000256" key="3">
    <source>
        <dbReference type="SAM" id="MobiDB-lite"/>
    </source>
</evidence>
<organism evidence="5 6">
    <name type="scientific">Puccinia striiformis f. sp. tritici PST-78</name>
    <dbReference type="NCBI Taxonomy" id="1165861"/>
    <lineage>
        <taxon>Eukaryota</taxon>
        <taxon>Fungi</taxon>
        <taxon>Dikarya</taxon>
        <taxon>Basidiomycota</taxon>
        <taxon>Pucciniomycotina</taxon>
        <taxon>Pucciniomycetes</taxon>
        <taxon>Pucciniales</taxon>
        <taxon>Pucciniaceae</taxon>
        <taxon>Puccinia</taxon>
    </lineage>
</organism>
<evidence type="ECO:0000313" key="6">
    <source>
        <dbReference type="Proteomes" id="UP000054564"/>
    </source>
</evidence>
<dbReference type="AlphaFoldDB" id="A0A0L0VQF8"/>
<accession>A0A0L0VQF8</accession>
<dbReference type="SMART" id="SM00343">
    <property type="entry name" value="ZnF_C2HC"/>
    <property type="match status" value="1"/>
</dbReference>
<dbReference type="OrthoDB" id="2496549at2759"/>
<evidence type="ECO:0000313" key="5">
    <source>
        <dbReference type="EMBL" id="KNF01255.1"/>
    </source>
</evidence>
<name>A0A0L0VQF8_9BASI</name>
<dbReference type="PROSITE" id="PS50158">
    <property type="entry name" value="ZF_CCHC"/>
    <property type="match status" value="1"/>
</dbReference>
<dbReference type="Gene3D" id="4.10.60.10">
    <property type="entry name" value="Zinc finger, CCHC-type"/>
    <property type="match status" value="1"/>
</dbReference>
<gene>
    <name evidence="5" type="ORF">PSTG_05612</name>
</gene>
<dbReference type="Pfam" id="PF00098">
    <property type="entry name" value="zf-CCHC"/>
    <property type="match status" value="1"/>
</dbReference>